<gene>
    <name evidence="4" type="ORF">BJ875DRAFT_379521</name>
</gene>
<feature type="compositionally biased region" description="Polar residues" evidence="2">
    <location>
        <begin position="113"/>
        <end position="123"/>
    </location>
</feature>
<dbReference type="Gene3D" id="1.25.10.10">
    <property type="entry name" value="Leucine-rich Repeat Variant"/>
    <property type="match status" value="2"/>
</dbReference>
<accession>A0A9P7YH48</accession>
<evidence type="ECO:0000313" key="5">
    <source>
        <dbReference type="Proteomes" id="UP000824998"/>
    </source>
</evidence>
<feature type="domain" description="Wings apart-like protein C-terminal" evidence="3">
    <location>
        <begin position="255"/>
        <end position="596"/>
    </location>
</feature>
<comment type="caution">
    <text evidence="4">The sequence shown here is derived from an EMBL/GenBank/DDBJ whole genome shotgun (WGS) entry which is preliminary data.</text>
</comment>
<sequence length="722" mass="79645">MEADIYNVPASDEKKGRVNIKQVRKARPKPVADRIPKPPSPRLPVPKRGDIYEVPSSDDENGSGTNIRQVRKAQSKPAMDRASRKPSPKQIQEVISTNVGEVPSRKRVKLSPSPRSSSKTQVPDGSFRKGVQKATARKELHKVYGMGGTPVMAARPKPKVQQNETRSQTLPRTLSPPQFAEKQSNRRTPMSNDTDMMDVDSQPSHIPPKGLKMWEGVLNASMQPPSSAQRRKPKIAQLQNFQEDDNDLEGSGAAIRSVHELRQAGANSRFLDEIEDLLDRIGSPGSSQSTMRRSGLLDMATQLKDKGFVRQFRANHVEERLFVHLGQETDVIAGVLLVSMLTTVLLDGCVPPFVVQLRRQGIARLLIRLLQVQSSIVLVAKERKNNATKAVQKLIEGHHEYLMQLGLWEELQPRSISPRTIALKCIEVMVRQTREAGSANEIFSKELTTNLFTVLKNASNENAWGLPQSNLAIEFYLALSALESHSLTARTVSDESVWLIEYLPTIADALHSALIRPIESFGILQVLILRLTLNVTNNNPQASTVFARESLMSSMGKTVVAKFKQISGFMTEEDLSVSLDHLTLVLGAMINFAAWSPDARTCLDSLAGGEDDPLDTMIQTYTDNQDKMSEASSVEEIQKNVAFAYLSVLLGYLSLLPSVAQRVKTHQSSHSLAPVIASIQEFIGYHKAVDEQAVDEAGNTPQSKLTEQLQGLVSNLVASSAI</sequence>
<dbReference type="EMBL" id="MU251521">
    <property type="protein sequence ID" value="KAG9232985.1"/>
    <property type="molecule type" value="Genomic_DNA"/>
</dbReference>
<feature type="compositionally biased region" description="Polar residues" evidence="2">
    <location>
        <begin position="89"/>
        <end position="99"/>
    </location>
</feature>
<organism evidence="4 5">
    <name type="scientific">Amylocarpus encephaloides</name>
    <dbReference type="NCBI Taxonomy" id="45428"/>
    <lineage>
        <taxon>Eukaryota</taxon>
        <taxon>Fungi</taxon>
        <taxon>Dikarya</taxon>
        <taxon>Ascomycota</taxon>
        <taxon>Pezizomycotina</taxon>
        <taxon>Leotiomycetes</taxon>
        <taxon>Helotiales</taxon>
        <taxon>Helotiales incertae sedis</taxon>
        <taxon>Amylocarpus</taxon>
    </lineage>
</organism>
<feature type="region of interest" description="Disordered" evidence="2">
    <location>
        <begin position="1"/>
        <end position="194"/>
    </location>
</feature>
<evidence type="ECO:0000256" key="2">
    <source>
        <dbReference type="SAM" id="MobiDB-lite"/>
    </source>
</evidence>
<keyword evidence="5" id="KW-1185">Reference proteome</keyword>
<protein>
    <submittedName>
        <fullName evidence="4">Wings apart-like protein regulation of heterochromatin-domain-containing protein</fullName>
    </submittedName>
</protein>
<name>A0A9P7YH48_9HELO</name>
<dbReference type="Proteomes" id="UP000824998">
    <property type="component" value="Unassembled WGS sequence"/>
</dbReference>
<dbReference type="InterPro" id="IPR022771">
    <property type="entry name" value="WAPL_C"/>
</dbReference>
<evidence type="ECO:0000313" key="4">
    <source>
        <dbReference type="EMBL" id="KAG9232985.1"/>
    </source>
</evidence>
<dbReference type="PANTHER" id="PTHR22100">
    <property type="entry name" value="WINGS APART-LIKE PROTEIN HOMOLOG"/>
    <property type="match status" value="1"/>
</dbReference>
<reference evidence="4" key="1">
    <citation type="journal article" date="2021" name="IMA Fungus">
        <title>Genomic characterization of three marine fungi, including Emericellopsis atlantica sp. nov. with signatures of a generalist lifestyle and marine biomass degradation.</title>
        <authorList>
            <person name="Hagestad O.C."/>
            <person name="Hou L."/>
            <person name="Andersen J.H."/>
            <person name="Hansen E.H."/>
            <person name="Altermark B."/>
            <person name="Li C."/>
            <person name="Kuhnert E."/>
            <person name="Cox R.J."/>
            <person name="Crous P.W."/>
            <person name="Spatafora J.W."/>
            <person name="Lail K."/>
            <person name="Amirebrahimi M."/>
            <person name="Lipzen A."/>
            <person name="Pangilinan J."/>
            <person name="Andreopoulos W."/>
            <person name="Hayes R.D."/>
            <person name="Ng V."/>
            <person name="Grigoriev I.V."/>
            <person name="Jackson S.A."/>
            <person name="Sutton T.D.S."/>
            <person name="Dobson A.D.W."/>
            <person name="Rama T."/>
        </authorList>
    </citation>
    <scope>NUCLEOTIDE SEQUENCE</scope>
    <source>
        <strain evidence="4">TRa018bII</strain>
    </source>
</reference>
<evidence type="ECO:0000259" key="3">
    <source>
        <dbReference type="Pfam" id="PF07814"/>
    </source>
</evidence>
<dbReference type="InterPro" id="IPR011989">
    <property type="entry name" value="ARM-like"/>
</dbReference>
<dbReference type="Pfam" id="PF07814">
    <property type="entry name" value="WAPL"/>
    <property type="match status" value="1"/>
</dbReference>
<dbReference type="InterPro" id="IPR039874">
    <property type="entry name" value="WAPL"/>
</dbReference>
<feature type="compositionally biased region" description="Polar residues" evidence="2">
    <location>
        <begin position="160"/>
        <end position="176"/>
    </location>
</feature>
<dbReference type="AlphaFoldDB" id="A0A9P7YH48"/>
<proteinExistence type="inferred from homology"/>
<dbReference type="PANTHER" id="PTHR22100:SF13">
    <property type="entry name" value="WINGS APART-LIKE PROTEIN HOMOLOG"/>
    <property type="match status" value="1"/>
</dbReference>
<dbReference type="OrthoDB" id="78088at2759"/>
<evidence type="ECO:0000256" key="1">
    <source>
        <dbReference type="ARBA" id="ARBA00006854"/>
    </source>
</evidence>
<comment type="similarity">
    <text evidence="1">Belongs to the WAPL family.</text>
</comment>